<evidence type="ECO:0000313" key="3">
    <source>
        <dbReference type="Proteomes" id="UP000010932"/>
    </source>
</evidence>
<evidence type="ECO:0000256" key="1">
    <source>
        <dbReference type="SAM" id="MobiDB-lite"/>
    </source>
</evidence>
<sequence length="37" mass="4355">MYRSILLVHHLKSPKTDITSPSNPSHSPLFRRHPEKF</sequence>
<proteinExistence type="predicted"/>
<comment type="caution">
    <text evidence="2">The sequence shown here is derived from an EMBL/GenBank/DDBJ whole genome shotgun (WGS) entry which is preliminary data.</text>
</comment>
<accession>L7E8S5</accession>
<feature type="region of interest" description="Disordered" evidence="1">
    <location>
        <begin position="13"/>
        <end position="37"/>
    </location>
</feature>
<feature type="compositionally biased region" description="Polar residues" evidence="1">
    <location>
        <begin position="16"/>
        <end position="26"/>
    </location>
</feature>
<gene>
    <name evidence="2" type="ORF">O53_3491</name>
</gene>
<dbReference type="AlphaFoldDB" id="L7E8S5"/>
<name>L7E8S5_MICAE</name>
<dbReference type="EMBL" id="ANKQ01000002">
    <property type="protein sequence ID" value="ELP54667.1"/>
    <property type="molecule type" value="Genomic_DNA"/>
</dbReference>
<evidence type="ECO:0000313" key="2">
    <source>
        <dbReference type="EMBL" id="ELP54667.1"/>
    </source>
</evidence>
<dbReference type="Proteomes" id="UP000010932">
    <property type="component" value="Unassembled WGS sequence"/>
</dbReference>
<organism evidence="2 3">
    <name type="scientific">Microcystis aeruginosa TAIHU98</name>
    <dbReference type="NCBI Taxonomy" id="1134457"/>
    <lineage>
        <taxon>Bacteria</taxon>
        <taxon>Bacillati</taxon>
        <taxon>Cyanobacteriota</taxon>
        <taxon>Cyanophyceae</taxon>
        <taxon>Oscillatoriophycideae</taxon>
        <taxon>Chroococcales</taxon>
        <taxon>Microcystaceae</taxon>
        <taxon>Microcystis</taxon>
    </lineage>
</organism>
<reference evidence="2 3" key="1">
    <citation type="journal article" date="2013" name="Genome Announc.">
        <title>Whole-Genome Sequence of Microcystis aeruginosa TAIHU98, a Nontoxic Bloom-Forming Strain Isolated from Taihu Lake, China.</title>
        <authorList>
            <person name="Yang C."/>
            <person name="Zhang W."/>
            <person name="Ren M."/>
            <person name="Song L."/>
            <person name="Li T."/>
            <person name="Zhao J."/>
        </authorList>
    </citation>
    <scope>NUCLEOTIDE SEQUENCE [LARGE SCALE GENOMIC DNA]</scope>
    <source>
        <strain evidence="2 3">TAIHU98</strain>
    </source>
</reference>
<protein>
    <submittedName>
        <fullName evidence="2">Uncharacterized protein</fullName>
    </submittedName>
</protein>